<proteinExistence type="predicted"/>
<evidence type="ECO:0000313" key="1">
    <source>
        <dbReference type="EMBL" id="NML16453.1"/>
    </source>
</evidence>
<name>A0A848FDU6_9BURK</name>
<dbReference type="InterPro" id="IPR023214">
    <property type="entry name" value="HAD_sf"/>
</dbReference>
<dbReference type="GO" id="GO:0005829">
    <property type="term" value="C:cytosol"/>
    <property type="evidence" value="ECO:0007669"/>
    <property type="project" value="TreeGrafter"/>
</dbReference>
<dbReference type="SFLD" id="SFLDS00003">
    <property type="entry name" value="Haloacid_Dehalogenase"/>
    <property type="match status" value="1"/>
</dbReference>
<dbReference type="InterPro" id="IPR006439">
    <property type="entry name" value="HAD-SF_hydro_IA"/>
</dbReference>
<dbReference type="Gene3D" id="1.10.150.240">
    <property type="entry name" value="Putative phosphatase, domain 2"/>
    <property type="match status" value="1"/>
</dbReference>
<dbReference type="SFLD" id="SFLDG01129">
    <property type="entry name" value="C1.5:_HAD__Beta-PGM__Phosphata"/>
    <property type="match status" value="1"/>
</dbReference>
<keyword evidence="1" id="KW-0378">Hydrolase</keyword>
<dbReference type="SFLD" id="SFLDG01135">
    <property type="entry name" value="C1.5.6:_HAD__Beta-PGM__Phospha"/>
    <property type="match status" value="1"/>
</dbReference>
<dbReference type="AlphaFoldDB" id="A0A848FDU6"/>
<comment type="caution">
    <text evidence="1">The sequence shown here is derived from an EMBL/GenBank/DDBJ whole genome shotgun (WGS) entry which is preliminary data.</text>
</comment>
<dbReference type="PANTHER" id="PTHR43434">
    <property type="entry name" value="PHOSPHOGLYCOLATE PHOSPHATASE"/>
    <property type="match status" value="1"/>
</dbReference>
<dbReference type="SUPFAM" id="SSF56784">
    <property type="entry name" value="HAD-like"/>
    <property type="match status" value="1"/>
</dbReference>
<gene>
    <name evidence="1" type="ORF">HHL10_15830</name>
</gene>
<dbReference type="Pfam" id="PF13419">
    <property type="entry name" value="HAD_2"/>
    <property type="match status" value="1"/>
</dbReference>
<dbReference type="PANTHER" id="PTHR43434:SF16">
    <property type="entry name" value="BLL8046 PROTEIN"/>
    <property type="match status" value="1"/>
</dbReference>
<organism evidence="1 2">
    <name type="scientific">Azohydromonas caseinilytica</name>
    <dbReference type="NCBI Taxonomy" id="2728836"/>
    <lineage>
        <taxon>Bacteria</taxon>
        <taxon>Pseudomonadati</taxon>
        <taxon>Pseudomonadota</taxon>
        <taxon>Betaproteobacteria</taxon>
        <taxon>Burkholderiales</taxon>
        <taxon>Sphaerotilaceae</taxon>
        <taxon>Azohydromonas</taxon>
    </lineage>
</organism>
<dbReference type="GO" id="GO:0008967">
    <property type="term" value="F:phosphoglycolate phosphatase activity"/>
    <property type="evidence" value="ECO:0007669"/>
    <property type="project" value="TreeGrafter"/>
</dbReference>
<dbReference type="NCBIfam" id="TIGR01509">
    <property type="entry name" value="HAD-SF-IA-v3"/>
    <property type="match status" value="1"/>
</dbReference>
<dbReference type="RefSeq" id="WP_169161357.1">
    <property type="nucleotide sequence ID" value="NZ_JABBFW010000010.1"/>
</dbReference>
<reference evidence="1 2" key="1">
    <citation type="submission" date="2020-04" db="EMBL/GenBank/DDBJ databases">
        <title>Azohydromonas sp. isolated from soil.</title>
        <authorList>
            <person name="Dahal R.H."/>
        </authorList>
    </citation>
    <scope>NUCLEOTIDE SEQUENCE [LARGE SCALE GENOMIC DNA]</scope>
    <source>
        <strain evidence="1 2">G-1-1-14</strain>
    </source>
</reference>
<dbReference type="InterPro" id="IPR050155">
    <property type="entry name" value="HAD-like_hydrolase_sf"/>
</dbReference>
<dbReference type="Proteomes" id="UP000574067">
    <property type="component" value="Unassembled WGS sequence"/>
</dbReference>
<sequence>MKELAPTEAVLLDIDGTLLDSNDAHAQSWVDVFQRHGLPPTFEQVRALIGKGGDKVLAELVQIDHESPQGKQLSDERRDVFLNRYLPDVKPTPGARALVQRLRDEEIKVVIATSAKGAELQALLRRAGVEDLIEEATTSDDADHSKPDPDIVQAALERAGVQPVEAIMIGDTPYDIEAAAKAGVDTLALRCGGWWDDAALGRAEAIYDSPADLLRRWEESPIAKRRIPGG</sequence>
<protein>
    <submittedName>
        <fullName evidence="1">HAD family hydrolase</fullName>
    </submittedName>
</protein>
<dbReference type="InterPro" id="IPR023198">
    <property type="entry name" value="PGP-like_dom2"/>
</dbReference>
<dbReference type="InterPro" id="IPR036412">
    <property type="entry name" value="HAD-like_sf"/>
</dbReference>
<dbReference type="EMBL" id="JABBFW010000010">
    <property type="protein sequence ID" value="NML16453.1"/>
    <property type="molecule type" value="Genomic_DNA"/>
</dbReference>
<evidence type="ECO:0000313" key="2">
    <source>
        <dbReference type="Proteomes" id="UP000574067"/>
    </source>
</evidence>
<dbReference type="GO" id="GO:0006281">
    <property type="term" value="P:DNA repair"/>
    <property type="evidence" value="ECO:0007669"/>
    <property type="project" value="TreeGrafter"/>
</dbReference>
<accession>A0A848FDU6</accession>
<dbReference type="NCBIfam" id="TIGR01549">
    <property type="entry name" value="HAD-SF-IA-v1"/>
    <property type="match status" value="1"/>
</dbReference>
<dbReference type="InterPro" id="IPR041492">
    <property type="entry name" value="HAD_2"/>
</dbReference>
<keyword evidence="2" id="KW-1185">Reference proteome</keyword>
<dbReference type="Gene3D" id="3.40.50.1000">
    <property type="entry name" value="HAD superfamily/HAD-like"/>
    <property type="match status" value="1"/>
</dbReference>